<dbReference type="Pfam" id="PF23892">
    <property type="entry name" value="Ig_CycH"/>
    <property type="match status" value="1"/>
</dbReference>
<dbReference type="InterPro" id="IPR056412">
    <property type="entry name" value="Ig_CycH"/>
</dbReference>
<dbReference type="KEGG" id="lcic:INQ41_06230"/>
<feature type="repeat" description="TPR" evidence="4">
    <location>
        <begin position="84"/>
        <end position="117"/>
    </location>
</feature>
<keyword evidence="1" id="KW-0677">Repeat</keyword>
<keyword evidence="5" id="KW-1133">Transmembrane helix</keyword>
<dbReference type="PANTHER" id="PTHR47870:SF1">
    <property type="entry name" value="CYTOCHROME C-TYPE BIOGENESIS PROTEIN CCMH"/>
    <property type="match status" value="1"/>
</dbReference>
<evidence type="ECO:0000256" key="3">
    <source>
        <dbReference type="ARBA" id="ARBA00022803"/>
    </source>
</evidence>
<dbReference type="Gene3D" id="1.25.40.10">
    <property type="entry name" value="Tetratricopeptide repeat domain"/>
    <property type="match status" value="1"/>
</dbReference>
<feature type="domain" description="Cytochrome c-type biogenesis protein H Ig-like" evidence="6">
    <location>
        <begin position="223"/>
        <end position="330"/>
    </location>
</feature>
<evidence type="ECO:0000256" key="2">
    <source>
        <dbReference type="ARBA" id="ARBA00022748"/>
    </source>
</evidence>
<dbReference type="GO" id="GO:0017004">
    <property type="term" value="P:cytochrome complex assembly"/>
    <property type="evidence" value="ECO:0007669"/>
    <property type="project" value="UniProtKB-KW"/>
</dbReference>
<dbReference type="PANTHER" id="PTHR47870">
    <property type="entry name" value="CYTOCHROME C-TYPE BIOGENESIS PROTEIN CCMH"/>
    <property type="match status" value="1"/>
</dbReference>
<feature type="transmembrane region" description="Helical" evidence="5">
    <location>
        <begin position="6"/>
        <end position="24"/>
    </location>
</feature>
<dbReference type="SUPFAM" id="SSF48452">
    <property type="entry name" value="TPR-like"/>
    <property type="match status" value="1"/>
</dbReference>
<dbReference type="InterPro" id="IPR051263">
    <property type="entry name" value="C-type_cytochrome_biogenesis"/>
</dbReference>
<dbReference type="AlphaFoldDB" id="A0A7S6UHX3"/>
<evidence type="ECO:0000256" key="1">
    <source>
        <dbReference type="ARBA" id="ARBA00022737"/>
    </source>
</evidence>
<gene>
    <name evidence="8" type="ORF">INQ41_06230</name>
</gene>
<keyword evidence="5" id="KW-0812">Transmembrane</keyword>
<proteinExistence type="predicted"/>
<evidence type="ECO:0000313" key="9">
    <source>
        <dbReference type="Proteomes" id="UP000594059"/>
    </source>
</evidence>
<feature type="transmembrane region" description="Helical" evidence="5">
    <location>
        <begin position="31"/>
        <end position="49"/>
    </location>
</feature>
<dbReference type="RefSeq" id="WP_193987033.1">
    <property type="nucleotide sequence ID" value="NZ_CP063656.1"/>
</dbReference>
<keyword evidence="5" id="KW-0472">Membrane</keyword>
<organism evidence="8 9">
    <name type="scientific">Novilysobacter ciconiae</name>
    <dbReference type="NCBI Taxonomy" id="2781022"/>
    <lineage>
        <taxon>Bacteria</taxon>
        <taxon>Pseudomonadati</taxon>
        <taxon>Pseudomonadota</taxon>
        <taxon>Gammaproteobacteria</taxon>
        <taxon>Lysobacterales</taxon>
        <taxon>Lysobacteraceae</taxon>
        <taxon>Novilysobacter</taxon>
    </lineage>
</organism>
<dbReference type="InterPro" id="IPR056413">
    <property type="entry name" value="TPR_CcmH_CycH"/>
</dbReference>
<dbReference type="EMBL" id="CP063656">
    <property type="protein sequence ID" value="QOW20596.1"/>
    <property type="molecule type" value="Genomic_DNA"/>
</dbReference>
<reference evidence="8 9" key="1">
    <citation type="submission" date="2020-10" db="EMBL/GenBank/DDBJ databases">
        <title>complete genome sequencing of Lysobacter sp. H21R20.</title>
        <authorList>
            <person name="Bae J.-W."/>
            <person name="Lee S.-Y."/>
        </authorList>
    </citation>
    <scope>NUCLEOTIDE SEQUENCE [LARGE SCALE GENOMIC DNA]</scope>
    <source>
        <strain evidence="8 9">H21R20</strain>
    </source>
</reference>
<evidence type="ECO:0000256" key="4">
    <source>
        <dbReference type="PROSITE-ProRule" id="PRU00339"/>
    </source>
</evidence>
<dbReference type="SMART" id="SM00028">
    <property type="entry name" value="TPR"/>
    <property type="match status" value="1"/>
</dbReference>
<dbReference type="PROSITE" id="PS50005">
    <property type="entry name" value="TPR"/>
    <property type="match status" value="1"/>
</dbReference>
<name>A0A7S6UHX3_9GAMM</name>
<dbReference type="InterPro" id="IPR019734">
    <property type="entry name" value="TPR_rpt"/>
</dbReference>
<keyword evidence="3 4" id="KW-0802">TPR repeat</keyword>
<dbReference type="InterPro" id="IPR011990">
    <property type="entry name" value="TPR-like_helical_dom_sf"/>
</dbReference>
<accession>A0A7S6UHX3</accession>
<dbReference type="Proteomes" id="UP000594059">
    <property type="component" value="Chromosome"/>
</dbReference>
<evidence type="ECO:0000256" key="5">
    <source>
        <dbReference type="SAM" id="Phobius"/>
    </source>
</evidence>
<dbReference type="Pfam" id="PF23914">
    <property type="entry name" value="TPR_CcmH_CycH"/>
    <property type="match status" value="1"/>
</dbReference>
<protein>
    <submittedName>
        <fullName evidence="8">Tetratricopeptide repeat protein</fullName>
    </submittedName>
</protein>
<evidence type="ECO:0000259" key="7">
    <source>
        <dbReference type="Pfam" id="PF23914"/>
    </source>
</evidence>
<keyword evidence="9" id="KW-1185">Reference proteome</keyword>
<keyword evidence="2" id="KW-0201">Cytochrome c-type biogenesis</keyword>
<sequence>MTVFVIAGLGMALASMLWVLRPLWRSRPLPGIALAVLLATSAGLIYSFVGTPRALDPLQRTAPETLADAVGQLEAELARDPNQVEGWRLLARAHLAQGDIAESMQAYDRALKLAPDDPDILAEAAEVRARSHADRSFDATSVGMLEHALAQQPDHQRARWFLGIAQRQAGNAAAAVATWEPLLAQVDAATAASLRPQIDAARLDAGMEPLPEAAPVAASPVNITVSVSLDPRLAMQYPQGASVFVIARQTNGSPVPVAVKKLQAGGFPLTVTLTDSDSLMPTMKLSELEQVRLSARISASGEASARPGDFESAPVEVEAGPEVAAALLIDKVVK</sequence>
<evidence type="ECO:0000313" key="8">
    <source>
        <dbReference type="EMBL" id="QOW20596.1"/>
    </source>
</evidence>
<feature type="domain" description="Cytochrome c-type biogenesis protein H TPR" evidence="7">
    <location>
        <begin position="73"/>
        <end position="188"/>
    </location>
</feature>
<evidence type="ECO:0000259" key="6">
    <source>
        <dbReference type="Pfam" id="PF23892"/>
    </source>
</evidence>